<feature type="compositionally biased region" description="Low complexity" evidence="1">
    <location>
        <begin position="25"/>
        <end position="43"/>
    </location>
</feature>
<evidence type="ECO:0000313" key="4">
    <source>
        <dbReference type="Proteomes" id="UP000054988"/>
    </source>
</evidence>
<dbReference type="EMBL" id="LATX01001486">
    <property type="protein sequence ID" value="KTB41328.1"/>
    <property type="molecule type" value="Genomic_DNA"/>
</dbReference>
<dbReference type="Proteomes" id="UP000054988">
    <property type="component" value="Unassembled WGS sequence"/>
</dbReference>
<dbReference type="InterPro" id="IPR054464">
    <property type="entry name" value="ULD_fung"/>
</dbReference>
<feature type="compositionally biased region" description="Polar residues" evidence="1">
    <location>
        <begin position="53"/>
        <end position="63"/>
    </location>
</feature>
<evidence type="ECO:0000313" key="3">
    <source>
        <dbReference type="EMBL" id="KTB41328.1"/>
    </source>
</evidence>
<proteinExistence type="predicted"/>
<dbReference type="Pfam" id="PF22893">
    <property type="entry name" value="ULD_2"/>
    <property type="match status" value="1"/>
</dbReference>
<reference evidence="3 4" key="1">
    <citation type="submission" date="2015-12" db="EMBL/GenBank/DDBJ databases">
        <title>Draft genome sequence of Moniliophthora roreri, the causal agent of frosty pod rot of cacao.</title>
        <authorList>
            <person name="Aime M.C."/>
            <person name="Diaz-Valderrama J.R."/>
            <person name="Kijpornyongpan T."/>
            <person name="Phillips-Mora W."/>
        </authorList>
    </citation>
    <scope>NUCLEOTIDE SEQUENCE [LARGE SCALE GENOMIC DNA]</scope>
    <source>
        <strain evidence="3 4">MCA 2952</strain>
    </source>
</reference>
<accession>A0A0W0FYF9</accession>
<protein>
    <recommendedName>
        <fullName evidence="2">Ubiquitin-like domain-containing protein</fullName>
    </recommendedName>
</protein>
<feature type="domain" description="Ubiquitin-like" evidence="2">
    <location>
        <begin position="229"/>
        <end position="322"/>
    </location>
</feature>
<sequence length="504" mass="55934">MGFKFMDWFEKNLKGKLNRRKKSPSDTSPATPTSTFTNATTAPEGATKLPSVQPATSQSTSGSAVKDVTVPTISPHLPSGITNNEAISESVKTVSKVVAAAGEAVPVVGPIIKGTIGAILEVLTVIDQISDNNEEILLLTWDLRDLICQIEDVPVAVLDKNRDRVHEELLSLYRLLDQLQRKQSSNFAPEKVSQTLQMIQNRMDRALNRYGILSTMEIKQMMSKSPIAATVTIIDAAGRSFPFPAGLLLQQESMHRHLENLFLSPEEGDERISGMLLDFVKQGQYSLSIANNNRQVVMLGSGEEQWLQLEPGTKIVMSAILRQEKEKDFFLGYRCPVCNTWNGIQDYRVNAARDCSNQECSGRFQAFEEGGLSMVRENKRQNKNRNTSALRNIHIIQTVMSVSTECYKESLLTALDLILTLSDECGVRVSTECHNKSMLTVLDLILTLSYACFHRVSQQILADCSGLDSDSQDEVCVSTECHNRSLLTVLDLILTLSDACFHRV</sequence>
<comment type="caution">
    <text evidence="3">The sequence shown here is derived from an EMBL/GenBank/DDBJ whole genome shotgun (WGS) entry which is preliminary data.</text>
</comment>
<evidence type="ECO:0000256" key="1">
    <source>
        <dbReference type="SAM" id="MobiDB-lite"/>
    </source>
</evidence>
<organism evidence="3 4">
    <name type="scientific">Moniliophthora roreri</name>
    <name type="common">Frosty pod rot fungus</name>
    <name type="synonym">Monilia roreri</name>
    <dbReference type="NCBI Taxonomy" id="221103"/>
    <lineage>
        <taxon>Eukaryota</taxon>
        <taxon>Fungi</taxon>
        <taxon>Dikarya</taxon>
        <taxon>Basidiomycota</taxon>
        <taxon>Agaricomycotina</taxon>
        <taxon>Agaricomycetes</taxon>
        <taxon>Agaricomycetidae</taxon>
        <taxon>Agaricales</taxon>
        <taxon>Marasmiineae</taxon>
        <taxon>Marasmiaceae</taxon>
        <taxon>Moniliophthora</taxon>
    </lineage>
</organism>
<name>A0A0W0FYF9_MONRR</name>
<feature type="region of interest" description="Disordered" evidence="1">
    <location>
        <begin position="16"/>
        <end position="68"/>
    </location>
</feature>
<gene>
    <name evidence="3" type="ORF">WG66_6097</name>
</gene>
<dbReference type="AlphaFoldDB" id="A0A0W0FYF9"/>
<evidence type="ECO:0000259" key="2">
    <source>
        <dbReference type="Pfam" id="PF22893"/>
    </source>
</evidence>